<evidence type="ECO:0000313" key="1">
    <source>
        <dbReference type="EMBL" id="MET9849116.1"/>
    </source>
</evidence>
<keyword evidence="2" id="KW-1185">Reference proteome</keyword>
<dbReference type="EMBL" id="JBEXPZ010000048">
    <property type="protein sequence ID" value="MET9849116.1"/>
    <property type="molecule type" value="Genomic_DNA"/>
</dbReference>
<dbReference type="Proteomes" id="UP001550210">
    <property type="component" value="Unassembled WGS sequence"/>
</dbReference>
<name>A0ABV2V5L0_9ACTN</name>
<organism evidence="1 2">
    <name type="scientific">Streptomyces ossamyceticus</name>
    <dbReference type="NCBI Taxonomy" id="249581"/>
    <lineage>
        <taxon>Bacteria</taxon>
        <taxon>Bacillati</taxon>
        <taxon>Actinomycetota</taxon>
        <taxon>Actinomycetes</taxon>
        <taxon>Kitasatosporales</taxon>
        <taxon>Streptomycetaceae</taxon>
        <taxon>Streptomyces</taxon>
    </lineage>
</organism>
<evidence type="ECO:0000313" key="2">
    <source>
        <dbReference type="Proteomes" id="UP001550210"/>
    </source>
</evidence>
<accession>A0ABV2V5L0</accession>
<reference evidence="1 2" key="1">
    <citation type="submission" date="2024-06" db="EMBL/GenBank/DDBJ databases">
        <title>The Natural Products Discovery Center: Release of the First 8490 Sequenced Strains for Exploring Actinobacteria Biosynthetic Diversity.</title>
        <authorList>
            <person name="Kalkreuter E."/>
            <person name="Kautsar S.A."/>
            <person name="Yang D."/>
            <person name="Bader C.D."/>
            <person name="Teijaro C.N."/>
            <person name="Fluegel L."/>
            <person name="Davis C.M."/>
            <person name="Simpson J.R."/>
            <person name="Lauterbach L."/>
            <person name="Steele A.D."/>
            <person name="Gui C."/>
            <person name="Meng S."/>
            <person name="Li G."/>
            <person name="Viehrig K."/>
            <person name="Ye F."/>
            <person name="Su P."/>
            <person name="Kiefer A.F."/>
            <person name="Nichols A."/>
            <person name="Cepeda A.J."/>
            <person name="Yan W."/>
            <person name="Fan B."/>
            <person name="Jiang Y."/>
            <person name="Adhikari A."/>
            <person name="Zheng C.-J."/>
            <person name="Schuster L."/>
            <person name="Cowan T.M."/>
            <person name="Smanski M.J."/>
            <person name="Chevrette M.G."/>
            <person name="De Carvalho L.P.S."/>
            <person name="Shen B."/>
        </authorList>
    </citation>
    <scope>NUCLEOTIDE SEQUENCE [LARGE SCALE GENOMIC DNA]</scope>
    <source>
        <strain evidence="1 2">NPDC006434</strain>
    </source>
</reference>
<sequence>MTAPGQERHSPGDQPPLVTSCGRRITVKCLTLTAARPITRVTLRVGPDQGDEPGVWAALTAEEARELARRLLAQAARAESTAAAGPAAGAGVGAARV</sequence>
<comment type="caution">
    <text evidence="1">The sequence shown here is derived from an EMBL/GenBank/DDBJ whole genome shotgun (WGS) entry which is preliminary data.</text>
</comment>
<gene>
    <name evidence="1" type="ORF">ABZZ21_32145</name>
</gene>
<protein>
    <submittedName>
        <fullName evidence="1">Uncharacterized protein</fullName>
    </submittedName>
</protein>
<proteinExistence type="predicted"/>
<dbReference type="RefSeq" id="WP_355401453.1">
    <property type="nucleotide sequence ID" value="NZ_JBEGHN010000034.1"/>
</dbReference>